<name>A0ABN4YF58_9GAMM</name>
<dbReference type="PANTHER" id="PTHR30163">
    <property type="entry name" value="MEMBRANE-BOUND LYTIC MUREIN TRANSGLYCOSYLASE B"/>
    <property type="match status" value="1"/>
</dbReference>
<feature type="chain" id="PRO_5045823474" evidence="1">
    <location>
        <begin position="23"/>
        <end position="345"/>
    </location>
</feature>
<dbReference type="PROSITE" id="PS51257">
    <property type="entry name" value="PROKAR_LIPOPROTEIN"/>
    <property type="match status" value="1"/>
</dbReference>
<protein>
    <submittedName>
        <fullName evidence="3">Lytic murein transglycosylase B</fullName>
    </submittedName>
</protein>
<gene>
    <name evidence="3" type="ORF">SJ2017_1002</name>
</gene>
<dbReference type="Gene3D" id="1.10.530.10">
    <property type="match status" value="1"/>
</dbReference>
<dbReference type="InterPro" id="IPR043426">
    <property type="entry name" value="MltB-like"/>
</dbReference>
<keyword evidence="1" id="KW-0732">Signal</keyword>
<dbReference type="Pfam" id="PF13406">
    <property type="entry name" value="SLT_2"/>
    <property type="match status" value="1"/>
</dbReference>
<dbReference type="RefSeq" id="WP_065110015.1">
    <property type="nucleotide sequence ID" value="NZ_CP020472.1"/>
</dbReference>
<evidence type="ECO:0000313" key="3">
    <source>
        <dbReference type="EMBL" id="ARD21333.1"/>
    </source>
</evidence>
<feature type="domain" description="Transglycosylase SLT" evidence="2">
    <location>
        <begin position="46"/>
        <end position="336"/>
    </location>
</feature>
<dbReference type="InterPro" id="IPR023346">
    <property type="entry name" value="Lysozyme-like_dom_sf"/>
</dbReference>
<dbReference type="Proteomes" id="UP000191820">
    <property type="component" value="Chromosome"/>
</dbReference>
<evidence type="ECO:0000313" key="4">
    <source>
        <dbReference type="Proteomes" id="UP000191820"/>
    </source>
</evidence>
<dbReference type="SUPFAM" id="SSF53955">
    <property type="entry name" value="Lysozyme-like"/>
    <property type="match status" value="1"/>
</dbReference>
<dbReference type="InterPro" id="IPR011757">
    <property type="entry name" value="Lytic_transglycosylase_MltB"/>
</dbReference>
<accession>A0ABN4YF58</accession>
<feature type="signal peptide" evidence="1">
    <location>
        <begin position="1"/>
        <end position="22"/>
    </location>
</feature>
<organism evidence="3 4">
    <name type="scientific">Shewanella japonica</name>
    <dbReference type="NCBI Taxonomy" id="93973"/>
    <lineage>
        <taxon>Bacteria</taxon>
        <taxon>Pseudomonadati</taxon>
        <taxon>Pseudomonadota</taxon>
        <taxon>Gammaproteobacteria</taxon>
        <taxon>Alteromonadales</taxon>
        <taxon>Shewanellaceae</taxon>
        <taxon>Shewanella</taxon>
    </lineage>
</organism>
<evidence type="ECO:0000256" key="1">
    <source>
        <dbReference type="SAM" id="SignalP"/>
    </source>
</evidence>
<dbReference type="Gene3D" id="1.10.8.350">
    <property type="entry name" value="Bacterial muramidase"/>
    <property type="match status" value="1"/>
</dbReference>
<proteinExistence type="predicted"/>
<dbReference type="CDD" id="cd13399">
    <property type="entry name" value="Slt35-like"/>
    <property type="match status" value="1"/>
</dbReference>
<dbReference type="PANTHER" id="PTHR30163:SF9">
    <property type="entry name" value="MEMBRANE-BOUND LYTIC MUREIN TRANSGLYCOSYLASE B"/>
    <property type="match status" value="1"/>
</dbReference>
<dbReference type="NCBIfam" id="TIGR02282">
    <property type="entry name" value="MltB"/>
    <property type="match status" value="1"/>
</dbReference>
<dbReference type="InterPro" id="IPR031304">
    <property type="entry name" value="SLT_2"/>
</dbReference>
<reference evidence="3 4" key="1">
    <citation type="submission" date="2017-03" db="EMBL/GenBank/DDBJ databases">
        <title>Genome sequencing of Shewanella japonica KCTC 22435.</title>
        <authorList>
            <person name="Kim K.M."/>
        </authorList>
    </citation>
    <scope>NUCLEOTIDE SEQUENCE [LARGE SCALE GENOMIC DNA]</scope>
    <source>
        <strain evidence="3 4">KCTC 22435</strain>
    </source>
</reference>
<sequence>MHFKTRLAAGLALLLSCTSLQAEDTVNTQVTDSAKMTDSAEVLALKQEFIATQVSKGFTEQEVQQFLSSANHNQAVLDAISKPWEAKPWHQYYPIFLTDKRLEKGLAFWQENAETIQKAAEKFQVDPQIIVAIIGIETFYGGYMGNYKVQDALYTLGFYYPPRATFFRSEFGNLMSLIKEEQLDNDNLKGSYAGAMGYGQFIPSSYRHYSVDFSGDGRRDLLNSKEDAIGSVANYFHQHGWKKGAPVTLKLNHTSDTAPAASVWVKGKPTQTVADILAPSLSLAESKDIDASQAALLIKLEQPEMNEYWLGLNNFYVITRYNRSPLYAMAVYQFSQQLEAAYHAK</sequence>
<keyword evidence="4" id="KW-1185">Reference proteome</keyword>
<dbReference type="EMBL" id="CP020472">
    <property type="protein sequence ID" value="ARD21333.1"/>
    <property type="molecule type" value="Genomic_DNA"/>
</dbReference>
<evidence type="ECO:0000259" key="2">
    <source>
        <dbReference type="Pfam" id="PF13406"/>
    </source>
</evidence>